<evidence type="ECO:0000256" key="14">
    <source>
        <dbReference type="RuleBase" id="RU000722"/>
    </source>
</evidence>
<keyword evidence="6 14" id="KW-0444">Lipid biosynthesis</keyword>
<dbReference type="PROSITE" id="PS50075">
    <property type="entry name" value="CARRIER"/>
    <property type="match status" value="1"/>
</dbReference>
<keyword evidence="17" id="KW-1185">Reference proteome</keyword>
<keyword evidence="13 14" id="KW-0275">Fatty acid biosynthesis</keyword>
<dbReference type="FunFam" id="1.10.1200.10:FF:000003">
    <property type="entry name" value="Acyl carrier protein"/>
    <property type="match status" value="1"/>
</dbReference>
<dbReference type="OrthoDB" id="448946at2759"/>
<dbReference type="Pfam" id="PF00550">
    <property type="entry name" value="PP-binding"/>
    <property type="match status" value="1"/>
</dbReference>
<keyword evidence="9" id="KW-0809">Transit peptide</keyword>
<evidence type="ECO:0000256" key="9">
    <source>
        <dbReference type="ARBA" id="ARBA00022946"/>
    </source>
</evidence>
<dbReference type="InterPro" id="IPR036736">
    <property type="entry name" value="ACP-like_sf"/>
</dbReference>
<keyword evidence="12" id="KW-0496">Mitochondrion</keyword>
<evidence type="ECO:0000256" key="6">
    <source>
        <dbReference type="ARBA" id="ARBA00022516"/>
    </source>
</evidence>
<dbReference type="GO" id="GO:0000036">
    <property type="term" value="F:acyl carrier activity"/>
    <property type="evidence" value="ECO:0007669"/>
    <property type="project" value="TreeGrafter"/>
</dbReference>
<dbReference type="Gene3D" id="1.10.1200.10">
    <property type="entry name" value="ACP-like"/>
    <property type="match status" value="1"/>
</dbReference>
<comment type="function">
    <text evidence="14">Carrier of the growing fatty acid chain in fatty acid biosynthesis.</text>
</comment>
<evidence type="ECO:0000256" key="8">
    <source>
        <dbReference type="ARBA" id="ARBA00022832"/>
    </source>
</evidence>
<dbReference type="InterPro" id="IPR003231">
    <property type="entry name" value="ACP"/>
</dbReference>
<comment type="subcellular location">
    <subcellularLocation>
        <location evidence="1">Mitochondrion</location>
    </subcellularLocation>
</comment>
<accession>A0A316UPY6</accession>
<dbReference type="GO" id="GO:0000035">
    <property type="term" value="F:acyl binding"/>
    <property type="evidence" value="ECO:0007669"/>
    <property type="project" value="TreeGrafter"/>
</dbReference>
<evidence type="ECO:0000313" key="17">
    <source>
        <dbReference type="Proteomes" id="UP000245884"/>
    </source>
</evidence>
<keyword evidence="7" id="KW-0597">Phosphoprotein</keyword>
<sequence>MVAPTLRLAASSLVRQRMPVMAATAAPRLAAPSMLRTAAPRAVAPTSFAVARRGYASSSGLSQQEIQNRIVEILKSFEKVDPAKVNAEASFTSTLGLDSLDAVEVVMAIEEEFNIEIPDADADAITTVGQAIEYISKTPEAQ</sequence>
<evidence type="ECO:0000256" key="5">
    <source>
        <dbReference type="ARBA" id="ARBA00022450"/>
    </source>
</evidence>
<evidence type="ECO:0000256" key="13">
    <source>
        <dbReference type="ARBA" id="ARBA00023160"/>
    </source>
</evidence>
<keyword evidence="11" id="KW-0443">Lipid metabolism</keyword>
<reference evidence="16 17" key="1">
    <citation type="journal article" date="2018" name="Mol. Biol. Evol.">
        <title>Broad Genomic Sampling Reveals a Smut Pathogenic Ancestry of the Fungal Clade Ustilaginomycotina.</title>
        <authorList>
            <person name="Kijpornyongpan T."/>
            <person name="Mondo S.J."/>
            <person name="Barry K."/>
            <person name="Sandor L."/>
            <person name="Lee J."/>
            <person name="Lipzen A."/>
            <person name="Pangilinan J."/>
            <person name="LaButti K."/>
            <person name="Hainaut M."/>
            <person name="Henrissat B."/>
            <person name="Grigoriev I.V."/>
            <person name="Spatafora J.W."/>
            <person name="Aime M.C."/>
        </authorList>
    </citation>
    <scope>NUCLEOTIDE SEQUENCE [LARGE SCALE GENOMIC DNA]</scope>
    <source>
        <strain evidence="16 17">MCA 5214</strain>
    </source>
</reference>
<protein>
    <recommendedName>
        <fullName evidence="14">Acyl carrier protein</fullName>
    </recommendedName>
</protein>
<evidence type="ECO:0000256" key="10">
    <source>
        <dbReference type="ARBA" id="ARBA00022982"/>
    </source>
</evidence>
<dbReference type="SUPFAM" id="SSF47336">
    <property type="entry name" value="ACP-like"/>
    <property type="match status" value="1"/>
</dbReference>
<evidence type="ECO:0000256" key="2">
    <source>
        <dbReference type="ARBA" id="ARBA00005194"/>
    </source>
</evidence>
<dbReference type="PROSITE" id="PS00012">
    <property type="entry name" value="PHOSPHOPANTETHEINE"/>
    <property type="match status" value="1"/>
</dbReference>
<comment type="similarity">
    <text evidence="3">Belongs to the acyl carrier protein (ACP) family.</text>
</comment>
<dbReference type="NCBIfam" id="TIGR00517">
    <property type="entry name" value="acyl_carrier"/>
    <property type="match status" value="1"/>
</dbReference>
<evidence type="ECO:0000313" key="16">
    <source>
        <dbReference type="EMBL" id="PWN27034.1"/>
    </source>
</evidence>
<dbReference type="NCBIfam" id="NF002148">
    <property type="entry name" value="PRK00982.1-2"/>
    <property type="match status" value="1"/>
</dbReference>
<evidence type="ECO:0000256" key="12">
    <source>
        <dbReference type="ARBA" id="ARBA00023128"/>
    </source>
</evidence>
<dbReference type="GeneID" id="37026282"/>
<evidence type="ECO:0000256" key="1">
    <source>
        <dbReference type="ARBA" id="ARBA00004173"/>
    </source>
</evidence>
<dbReference type="HAMAP" id="MF_01217">
    <property type="entry name" value="Acyl_carrier"/>
    <property type="match status" value="1"/>
</dbReference>
<dbReference type="PANTHER" id="PTHR20863:SF28">
    <property type="entry name" value="ACYL CARRIER PROTEIN, MITOCHONDRIAL"/>
    <property type="match status" value="1"/>
</dbReference>
<dbReference type="STRING" id="1569628.A0A316UPY6"/>
<feature type="domain" description="Carrier" evidence="15">
    <location>
        <begin position="64"/>
        <end position="139"/>
    </location>
</feature>
<dbReference type="InterPro" id="IPR006162">
    <property type="entry name" value="Ppantetheine_attach_site"/>
</dbReference>
<keyword evidence="5 14" id="KW-0596">Phosphopantetheine</keyword>
<evidence type="ECO:0000256" key="11">
    <source>
        <dbReference type="ARBA" id="ARBA00023098"/>
    </source>
</evidence>
<proteinExistence type="inferred from homology"/>
<organism evidence="16 17">
    <name type="scientific">Jaminaea rosea</name>
    <dbReference type="NCBI Taxonomy" id="1569628"/>
    <lineage>
        <taxon>Eukaryota</taxon>
        <taxon>Fungi</taxon>
        <taxon>Dikarya</taxon>
        <taxon>Basidiomycota</taxon>
        <taxon>Ustilaginomycotina</taxon>
        <taxon>Exobasidiomycetes</taxon>
        <taxon>Microstromatales</taxon>
        <taxon>Microstromatales incertae sedis</taxon>
        <taxon>Jaminaea</taxon>
    </lineage>
</organism>
<evidence type="ECO:0000256" key="4">
    <source>
        <dbReference type="ARBA" id="ARBA00022448"/>
    </source>
</evidence>
<gene>
    <name evidence="16" type="ORF">BDZ90DRAFT_221088</name>
</gene>
<keyword evidence="8" id="KW-0276">Fatty acid metabolism</keyword>
<name>A0A316UPY6_9BASI</name>
<dbReference type="EMBL" id="KZ819669">
    <property type="protein sequence ID" value="PWN27034.1"/>
    <property type="molecule type" value="Genomic_DNA"/>
</dbReference>
<keyword evidence="10" id="KW-0249">Electron transport</keyword>
<dbReference type="RefSeq" id="XP_025361646.1">
    <property type="nucleotide sequence ID" value="XM_025504459.1"/>
</dbReference>
<dbReference type="Proteomes" id="UP000245884">
    <property type="component" value="Unassembled WGS sequence"/>
</dbReference>
<evidence type="ECO:0000259" key="15">
    <source>
        <dbReference type="PROSITE" id="PS50075"/>
    </source>
</evidence>
<comment type="pathway">
    <text evidence="2">Lipid metabolism; fatty acid biosynthesis.</text>
</comment>
<evidence type="ECO:0000256" key="3">
    <source>
        <dbReference type="ARBA" id="ARBA00010930"/>
    </source>
</evidence>
<keyword evidence="4" id="KW-0813">Transport</keyword>
<dbReference type="GO" id="GO:0099128">
    <property type="term" value="C:mitochondrial [2Fe-2S] assembly complex"/>
    <property type="evidence" value="ECO:0007669"/>
    <property type="project" value="UniProtKB-ARBA"/>
</dbReference>
<dbReference type="PANTHER" id="PTHR20863">
    <property type="entry name" value="ACYL CARRIER PROTEIN"/>
    <property type="match status" value="1"/>
</dbReference>
<dbReference type="InterPro" id="IPR009081">
    <property type="entry name" value="PP-bd_ACP"/>
</dbReference>
<evidence type="ECO:0000256" key="7">
    <source>
        <dbReference type="ARBA" id="ARBA00022553"/>
    </source>
</evidence>
<dbReference type="AlphaFoldDB" id="A0A316UPY6"/>